<dbReference type="InterPro" id="IPR011014">
    <property type="entry name" value="MscS_channel_TM-2"/>
</dbReference>
<evidence type="ECO:0000256" key="5">
    <source>
        <dbReference type="ARBA" id="ARBA00022989"/>
    </source>
</evidence>
<evidence type="ECO:0000256" key="8">
    <source>
        <dbReference type="SAM" id="Phobius"/>
    </source>
</evidence>
<evidence type="ECO:0000256" key="2">
    <source>
        <dbReference type="ARBA" id="ARBA00008017"/>
    </source>
</evidence>
<comment type="caution">
    <text evidence="11">The sequence shown here is derived from an EMBL/GenBank/DDBJ whole genome shotgun (WGS) entry which is preliminary data.</text>
</comment>
<evidence type="ECO:0000256" key="3">
    <source>
        <dbReference type="ARBA" id="ARBA00022475"/>
    </source>
</evidence>
<dbReference type="SUPFAM" id="SSF50182">
    <property type="entry name" value="Sm-like ribonucleoproteins"/>
    <property type="match status" value="1"/>
</dbReference>
<evidence type="ECO:0000256" key="7">
    <source>
        <dbReference type="SAM" id="MobiDB-lite"/>
    </source>
</evidence>
<dbReference type="Pfam" id="PF00924">
    <property type="entry name" value="MS_channel_2nd"/>
    <property type="match status" value="1"/>
</dbReference>
<organism evidence="11 12">
    <name type="scientific">Pseudodesulfovibrio hydrargyri</name>
    <dbReference type="NCBI Taxonomy" id="2125990"/>
    <lineage>
        <taxon>Bacteria</taxon>
        <taxon>Pseudomonadati</taxon>
        <taxon>Thermodesulfobacteriota</taxon>
        <taxon>Desulfovibrionia</taxon>
        <taxon>Desulfovibrionales</taxon>
        <taxon>Desulfovibrionaceae</taxon>
    </lineage>
</organism>
<dbReference type="InterPro" id="IPR049278">
    <property type="entry name" value="MS_channel_C"/>
</dbReference>
<gene>
    <name evidence="11" type="primary">mscK</name>
    <name evidence="11" type="ORF">BerOc1_02048</name>
</gene>
<dbReference type="InterPro" id="IPR011066">
    <property type="entry name" value="MscS_channel_C_sf"/>
</dbReference>
<accession>A0A1J5MU10</accession>
<feature type="transmembrane region" description="Helical" evidence="8">
    <location>
        <begin position="33"/>
        <end position="53"/>
    </location>
</feature>
<dbReference type="PANTHER" id="PTHR30347:SF1">
    <property type="entry name" value="MECHANOSENSITIVE CHANNEL MSCK"/>
    <property type="match status" value="1"/>
</dbReference>
<dbReference type="Gene3D" id="1.10.287.1260">
    <property type="match status" value="1"/>
</dbReference>
<feature type="transmembrane region" description="Helical" evidence="8">
    <location>
        <begin position="219"/>
        <end position="237"/>
    </location>
</feature>
<feature type="region of interest" description="Disordered" evidence="7">
    <location>
        <begin position="438"/>
        <end position="461"/>
    </location>
</feature>
<keyword evidence="12" id="KW-1185">Reference proteome</keyword>
<dbReference type="Proteomes" id="UP000181901">
    <property type="component" value="Unassembled WGS sequence"/>
</dbReference>
<dbReference type="InterPro" id="IPR010920">
    <property type="entry name" value="LSM_dom_sf"/>
</dbReference>
<dbReference type="GO" id="GO:0005886">
    <property type="term" value="C:plasma membrane"/>
    <property type="evidence" value="ECO:0007669"/>
    <property type="project" value="UniProtKB-SubCell"/>
</dbReference>
<dbReference type="RefSeq" id="WP_071545584.1">
    <property type="nucleotide sequence ID" value="NZ_LKAQ01000004.1"/>
</dbReference>
<protein>
    <submittedName>
        <fullName evidence="11">Mechanosensitive channel MscK</fullName>
    </submittedName>
</protein>
<feature type="transmembrane region" description="Helical" evidence="8">
    <location>
        <begin position="74"/>
        <end position="97"/>
    </location>
</feature>
<dbReference type="SUPFAM" id="SSF82689">
    <property type="entry name" value="Mechanosensitive channel protein MscS (YggB), C-terminal domain"/>
    <property type="match status" value="1"/>
</dbReference>
<dbReference type="InterPro" id="IPR052702">
    <property type="entry name" value="MscS-like_channel"/>
</dbReference>
<dbReference type="EMBL" id="LKAQ01000004">
    <property type="protein sequence ID" value="OIQ50118.1"/>
    <property type="molecule type" value="Genomic_DNA"/>
</dbReference>
<proteinExistence type="inferred from homology"/>
<dbReference type="SUPFAM" id="SSF82861">
    <property type="entry name" value="Mechanosensitive channel protein MscS (YggB), transmembrane region"/>
    <property type="match status" value="1"/>
</dbReference>
<dbReference type="InterPro" id="IPR006685">
    <property type="entry name" value="MscS_channel_2nd"/>
</dbReference>
<evidence type="ECO:0000256" key="1">
    <source>
        <dbReference type="ARBA" id="ARBA00004651"/>
    </source>
</evidence>
<dbReference type="PANTHER" id="PTHR30347">
    <property type="entry name" value="POTASSIUM CHANNEL RELATED"/>
    <property type="match status" value="1"/>
</dbReference>
<evidence type="ECO:0000256" key="6">
    <source>
        <dbReference type="ARBA" id="ARBA00023136"/>
    </source>
</evidence>
<dbReference type="InterPro" id="IPR023408">
    <property type="entry name" value="MscS_beta-dom_sf"/>
</dbReference>
<name>A0A1J5MU10_9BACT</name>
<evidence type="ECO:0000256" key="4">
    <source>
        <dbReference type="ARBA" id="ARBA00022692"/>
    </source>
</evidence>
<sequence>MEEQLSPVMAKISEILLFLEKWLQTNVLTWRTAAQWLCALGALLIALAVWRVIRPRLERWRYVHVRNPLGRGALYVVIQTGGLVLFILLAQMAAGAFELLEYRPWVLDALSQLTVAGIAIRLLALTMPNKGLARSTSTVVWVFVGLHILGLLTPFTTFLQNLSFSMGDTRFTALGALKGLILAVIFLQAAVMLSRFAVSRIGNMRDVSPSVQVLLGKTVKVALFTIAILMAMSSVGIDLTSLAIFSSALGVGIGFGLQTIISNYVAGIILLMDRSIKPGDTIEVGGVFGVVSGVYGRFSSVKTRDGKEYLIPNEHFVTNEVINWTYSDTNIRLKIPVGVAYESDVNKALRLMEEAPKGMKRILTSPEPRAMLIEFGDSSVNLELRAWIADTNDGVTNIKSDVLKRIWDLFHENGIAFPFPQRDVLLKPGSALAVTVDRGDAQKGGDTHDEPADIAPDESKG</sequence>
<evidence type="ECO:0000259" key="9">
    <source>
        <dbReference type="Pfam" id="PF00924"/>
    </source>
</evidence>
<feature type="transmembrane region" description="Helical" evidence="8">
    <location>
        <begin position="139"/>
        <end position="159"/>
    </location>
</feature>
<comment type="subcellular location">
    <subcellularLocation>
        <location evidence="1">Cell membrane</location>
        <topology evidence="1">Multi-pass membrane protein</topology>
    </subcellularLocation>
</comment>
<evidence type="ECO:0000259" key="10">
    <source>
        <dbReference type="Pfam" id="PF21082"/>
    </source>
</evidence>
<feature type="domain" description="Mechanosensitive ion channel MscS C-terminal" evidence="10">
    <location>
        <begin position="334"/>
        <end position="417"/>
    </location>
</feature>
<comment type="similarity">
    <text evidence="2">Belongs to the MscS (TC 1.A.23) family.</text>
</comment>
<dbReference type="Pfam" id="PF21082">
    <property type="entry name" value="MS_channel_3rd"/>
    <property type="match status" value="1"/>
</dbReference>
<dbReference type="Gene3D" id="2.30.30.60">
    <property type="match status" value="1"/>
</dbReference>
<feature type="domain" description="Mechanosensitive ion channel MscS" evidence="9">
    <location>
        <begin position="259"/>
        <end position="325"/>
    </location>
</feature>
<keyword evidence="3" id="KW-1003">Cell membrane</keyword>
<feature type="transmembrane region" description="Helical" evidence="8">
    <location>
        <begin position="109"/>
        <end position="127"/>
    </location>
</feature>
<evidence type="ECO:0000313" key="11">
    <source>
        <dbReference type="EMBL" id="OIQ50118.1"/>
    </source>
</evidence>
<reference evidence="11 12" key="1">
    <citation type="submission" date="2015-09" db="EMBL/GenBank/DDBJ databases">
        <title>Genome of Desulfovibrio dechloracetivorans BerOc1, a mercury methylating strain isolated from highly hydrocarbons and metals contaminated coastal sediments.</title>
        <authorList>
            <person name="Goni Urriza M."/>
            <person name="Gassie C."/>
            <person name="Bouchez O."/>
            <person name="Klopp C."/>
            <person name="Ranchou-Peyruse A."/>
            <person name="Remy G."/>
        </authorList>
    </citation>
    <scope>NUCLEOTIDE SEQUENCE [LARGE SCALE GENOMIC DNA]</scope>
    <source>
        <strain evidence="11 12">BerOc1</strain>
    </source>
</reference>
<keyword evidence="4 8" id="KW-0812">Transmembrane</keyword>
<feature type="transmembrane region" description="Helical" evidence="8">
    <location>
        <begin position="243"/>
        <end position="271"/>
    </location>
</feature>
<feature type="transmembrane region" description="Helical" evidence="8">
    <location>
        <begin position="179"/>
        <end position="198"/>
    </location>
</feature>
<dbReference type="AlphaFoldDB" id="A0A1J5MU10"/>
<keyword evidence="6 8" id="KW-0472">Membrane</keyword>
<keyword evidence="5 8" id="KW-1133">Transmembrane helix</keyword>
<dbReference type="OrthoDB" id="9799209at2"/>
<evidence type="ECO:0000313" key="12">
    <source>
        <dbReference type="Proteomes" id="UP000181901"/>
    </source>
</evidence>
<dbReference type="GO" id="GO:0008381">
    <property type="term" value="F:mechanosensitive monoatomic ion channel activity"/>
    <property type="evidence" value="ECO:0007669"/>
    <property type="project" value="UniProtKB-ARBA"/>
</dbReference>
<dbReference type="Gene3D" id="3.30.70.100">
    <property type="match status" value="1"/>
</dbReference>